<dbReference type="InterPro" id="IPR027417">
    <property type="entry name" value="P-loop_NTPase"/>
</dbReference>
<evidence type="ECO:0000259" key="1">
    <source>
        <dbReference type="Pfam" id="PF13175"/>
    </source>
</evidence>
<organism evidence="3 4">
    <name type="scientific">Achromobacter dolens</name>
    <dbReference type="NCBI Taxonomy" id="1287738"/>
    <lineage>
        <taxon>Bacteria</taxon>
        <taxon>Pseudomonadati</taxon>
        <taxon>Pseudomonadota</taxon>
        <taxon>Betaproteobacteria</taxon>
        <taxon>Burkholderiales</taxon>
        <taxon>Alcaligenaceae</taxon>
        <taxon>Achromobacter</taxon>
    </lineage>
</organism>
<dbReference type="Proteomes" id="UP000494272">
    <property type="component" value="Unassembled WGS sequence"/>
</dbReference>
<keyword evidence="4" id="KW-1185">Reference proteome</keyword>
<feature type="domain" description="OLD protein-like TOPRIM" evidence="2">
    <location>
        <begin position="455"/>
        <end position="521"/>
    </location>
</feature>
<dbReference type="Pfam" id="PF20469">
    <property type="entry name" value="OLD-like_TOPRIM"/>
    <property type="match status" value="1"/>
</dbReference>
<dbReference type="AlphaFoldDB" id="A0A6S7CNZ5"/>
<evidence type="ECO:0000313" key="3">
    <source>
        <dbReference type="EMBL" id="CAB3857349.1"/>
    </source>
</evidence>
<dbReference type="InterPro" id="IPR034139">
    <property type="entry name" value="TOPRIM_OLD"/>
</dbReference>
<dbReference type="PANTHER" id="PTHR43581:SF3">
    <property type="entry name" value="AAA+ ATPASE DOMAIN-CONTAINING PROTEIN"/>
    <property type="match status" value="1"/>
</dbReference>
<dbReference type="SUPFAM" id="SSF52540">
    <property type="entry name" value="P-loop containing nucleoside triphosphate hydrolases"/>
    <property type="match status" value="1"/>
</dbReference>
<reference evidence="3 4" key="1">
    <citation type="submission" date="2020-04" db="EMBL/GenBank/DDBJ databases">
        <authorList>
            <person name="De Canck E."/>
        </authorList>
    </citation>
    <scope>NUCLEOTIDE SEQUENCE [LARGE SCALE GENOMIC DNA]</scope>
    <source>
        <strain evidence="3 4">LMG 26841</strain>
    </source>
</reference>
<sequence>MILVSAKVGPFRSMNSEQTVEIDPTVTVFVGMNEAGKTVLLKALHKSSDAVGEDEFDPVDDYPRKDLSSYLKQHKTAPATATVLTYELEESEVGAANEALKTKLPSGYRFAVTHKYDNTIQLSLPVDETPVIQAFAKTLSSDAQTAMKEAKTLRAIPDLLKEASLTAEDNAALASLNTRLQATKWPSVSQWEVWSHVQANVPKFLYFSDYDILPGKMNLADLAQRAEAAKNDPKQLTAAHRSVLALLRMADISMEDLVSPGSYEELKAKIEGVSISLTDQVMEFWKQNEDLEVEVDLKADPTDAVPFNNGANLYLRIKNRRHRGVSTPFDQRSRGFIWFFSFLVWFDSVQHQLDPSGKSAGKKLILLLDEPGLALHALAQADFLRYIDRLAQDHQVLYTTHSPFMIHSDRLHQVRLVEDQLKVGTVISSNLNGSDPRTIFPLQAALGWTIAQNLFISERNLLVEGPSELIYLQVVSSLFDAKGTPGLRADLTIVPTGGLDNVATFVSLLGASGLKLAVLHDYKGSPEQKLAVLVRDKLLNAKSLFNVSQFRDEKKFGQSTTPTDIEDLFTPSLYLKYFNATFAKQLAGRELNEADLPAGDRIVRRLEKYVEANGISLRPSGGFNHYAVASQFASSPPKSLDVATSARFAALFGAINDVFDAS</sequence>
<dbReference type="InterPro" id="IPR041685">
    <property type="entry name" value="AAA_GajA/Old/RecF-like"/>
</dbReference>
<accession>A0A6S7CNZ5</accession>
<dbReference type="GeneID" id="94355820"/>
<proteinExistence type="predicted"/>
<dbReference type="InterPro" id="IPR051396">
    <property type="entry name" value="Bact_Antivir_Def_Nuclease"/>
</dbReference>
<protein>
    <submittedName>
        <fullName evidence="3">Uncharacterized protein</fullName>
    </submittedName>
</protein>
<evidence type="ECO:0000313" key="4">
    <source>
        <dbReference type="Proteomes" id="UP000494272"/>
    </source>
</evidence>
<dbReference type="CDD" id="cd00267">
    <property type="entry name" value="ABC_ATPase"/>
    <property type="match status" value="1"/>
</dbReference>
<evidence type="ECO:0000259" key="2">
    <source>
        <dbReference type="Pfam" id="PF20469"/>
    </source>
</evidence>
<feature type="domain" description="Endonuclease GajA/Old nuclease/RecF-like AAA" evidence="1">
    <location>
        <begin position="1"/>
        <end position="406"/>
    </location>
</feature>
<dbReference type="Gene3D" id="3.40.50.300">
    <property type="entry name" value="P-loop containing nucleotide triphosphate hydrolases"/>
    <property type="match status" value="2"/>
</dbReference>
<name>A0A6S7CNZ5_9BURK</name>
<dbReference type="RefSeq" id="WP_175167307.1">
    <property type="nucleotide sequence ID" value="NZ_CADIKW010000003.1"/>
</dbReference>
<dbReference type="EMBL" id="CADIKW010000003">
    <property type="protein sequence ID" value="CAB3857349.1"/>
    <property type="molecule type" value="Genomic_DNA"/>
</dbReference>
<gene>
    <name evidence="3" type="ORF">LMG26841_02275</name>
</gene>
<dbReference type="PANTHER" id="PTHR43581">
    <property type="entry name" value="ATP/GTP PHOSPHATASE"/>
    <property type="match status" value="1"/>
</dbReference>
<dbReference type="Pfam" id="PF13175">
    <property type="entry name" value="AAA_15"/>
    <property type="match status" value="1"/>
</dbReference>